<dbReference type="InterPro" id="IPR000683">
    <property type="entry name" value="Gfo/Idh/MocA-like_OxRdtase_N"/>
</dbReference>
<accession>A0ABN2FVZ9</accession>
<evidence type="ECO:0000256" key="2">
    <source>
        <dbReference type="ARBA" id="ARBA00023002"/>
    </source>
</evidence>
<dbReference type="PANTHER" id="PTHR43708">
    <property type="entry name" value="CONSERVED EXPRESSED OXIDOREDUCTASE (EUROFUNG)"/>
    <property type="match status" value="1"/>
</dbReference>
<comment type="similarity">
    <text evidence="1">Belongs to the Gfo/Idh/MocA family.</text>
</comment>
<dbReference type="Proteomes" id="UP001501319">
    <property type="component" value="Unassembled WGS sequence"/>
</dbReference>
<dbReference type="InterPro" id="IPR051317">
    <property type="entry name" value="Gfo/Idh/MocA_oxidoreduct"/>
</dbReference>
<dbReference type="Gene3D" id="3.40.50.720">
    <property type="entry name" value="NAD(P)-binding Rossmann-like Domain"/>
    <property type="match status" value="1"/>
</dbReference>
<keyword evidence="2" id="KW-0560">Oxidoreductase</keyword>
<name>A0ABN2FVZ9_9ACTN</name>
<dbReference type="SUPFAM" id="SSF51735">
    <property type="entry name" value="NAD(P)-binding Rossmann-fold domains"/>
    <property type="match status" value="1"/>
</dbReference>
<dbReference type="Pfam" id="PF01408">
    <property type="entry name" value="GFO_IDH_MocA"/>
    <property type="match status" value="1"/>
</dbReference>
<evidence type="ECO:0000259" key="3">
    <source>
        <dbReference type="Pfam" id="PF01408"/>
    </source>
</evidence>
<dbReference type="InterPro" id="IPR036291">
    <property type="entry name" value="NAD(P)-bd_dom_sf"/>
</dbReference>
<gene>
    <name evidence="4" type="ORF">GCM10009744_63030</name>
</gene>
<comment type="caution">
    <text evidence="4">The sequence shown here is derived from an EMBL/GenBank/DDBJ whole genome shotgun (WGS) entry which is preliminary data.</text>
</comment>
<dbReference type="Gene3D" id="3.30.360.10">
    <property type="entry name" value="Dihydrodipicolinate Reductase, domain 2"/>
    <property type="match status" value="1"/>
</dbReference>
<keyword evidence="5" id="KW-1185">Reference proteome</keyword>
<protein>
    <submittedName>
        <fullName evidence="4">Gfo/Idh/MocA family oxidoreductase</fullName>
    </submittedName>
</protein>
<sequence>MTLRIGLAGTGRRAVEFHAPALAASPDAEFAAVWSRSTESAKALAQEYDVEAARTFGELLDKCDAVAFALPPAVQPDFASIAAKRHKPMLLERPIAGDLAGAEELARAVERAGVVSQVALMWRYSETVRLFLEQQVPGIHPAGGAGRVVSGSLAKPGVPPWRVRRGLLMDHGVDLVDLLDAALGPVVGIHARGELEGWVGLQMDHQVGKYSEGTLYATGQEGVHRADVEVFGSGGAAEVDCSEVVDADAFATLYREFAEAVQKGVSPDLDAARGLHLQHVIEAAETQVLAGD</sequence>
<dbReference type="PANTHER" id="PTHR43708:SF5">
    <property type="entry name" value="CONSERVED EXPRESSED OXIDOREDUCTASE (EUROFUNG)-RELATED"/>
    <property type="match status" value="1"/>
</dbReference>
<dbReference type="RefSeq" id="WP_344116508.1">
    <property type="nucleotide sequence ID" value="NZ_BAAANE010000015.1"/>
</dbReference>
<organism evidence="4 5">
    <name type="scientific">Kribbella alba</name>
    <dbReference type="NCBI Taxonomy" id="190197"/>
    <lineage>
        <taxon>Bacteria</taxon>
        <taxon>Bacillati</taxon>
        <taxon>Actinomycetota</taxon>
        <taxon>Actinomycetes</taxon>
        <taxon>Propionibacteriales</taxon>
        <taxon>Kribbellaceae</taxon>
        <taxon>Kribbella</taxon>
    </lineage>
</organism>
<dbReference type="EMBL" id="BAAANE010000015">
    <property type="protein sequence ID" value="GAA1660756.1"/>
    <property type="molecule type" value="Genomic_DNA"/>
</dbReference>
<evidence type="ECO:0000313" key="5">
    <source>
        <dbReference type="Proteomes" id="UP001501319"/>
    </source>
</evidence>
<evidence type="ECO:0000256" key="1">
    <source>
        <dbReference type="ARBA" id="ARBA00010928"/>
    </source>
</evidence>
<proteinExistence type="inferred from homology"/>
<reference evidence="4 5" key="1">
    <citation type="journal article" date="2019" name="Int. J. Syst. Evol. Microbiol.">
        <title>The Global Catalogue of Microorganisms (GCM) 10K type strain sequencing project: providing services to taxonomists for standard genome sequencing and annotation.</title>
        <authorList>
            <consortium name="The Broad Institute Genomics Platform"/>
            <consortium name="The Broad Institute Genome Sequencing Center for Infectious Disease"/>
            <person name="Wu L."/>
            <person name="Ma J."/>
        </authorList>
    </citation>
    <scope>NUCLEOTIDE SEQUENCE [LARGE SCALE GENOMIC DNA]</scope>
    <source>
        <strain evidence="4 5">JCM 14306</strain>
    </source>
</reference>
<feature type="domain" description="Gfo/Idh/MocA-like oxidoreductase N-terminal" evidence="3">
    <location>
        <begin position="3"/>
        <end position="119"/>
    </location>
</feature>
<evidence type="ECO:0000313" key="4">
    <source>
        <dbReference type="EMBL" id="GAA1660756.1"/>
    </source>
</evidence>